<dbReference type="Gene3D" id="1.10.10.1590">
    <property type="entry name" value="NADH-quinone oxidoreductase subunit E"/>
    <property type="match status" value="1"/>
</dbReference>
<evidence type="ECO:0000256" key="4">
    <source>
        <dbReference type="ARBA" id="ARBA00023004"/>
    </source>
</evidence>
<dbReference type="PANTHER" id="PTHR43342:SF1">
    <property type="entry name" value="BIFURCATING [FEFE] HYDROGENASE GAMMA SUBUNIT"/>
    <property type="match status" value="1"/>
</dbReference>
<dbReference type="GO" id="GO:0051537">
    <property type="term" value="F:2 iron, 2 sulfur cluster binding"/>
    <property type="evidence" value="ECO:0007669"/>
    <property type="project" value="UniProtKB-KW"/>
</dbReference>
<evidence type="ECO:0000256" key="2">
    <source>
        <dbReference type="ARBA" id="ARBA00022714"/>
    </source>
</evidence>
<dbReference type="FunFam" id="3.40.30.10:FF:000015">
    <property type="entry name" value="NADH-quinone oxidoreductase subunit E"/>
    <property type="match status" value="1"/>
</dbReference>
<dbReference type="InterPro" id="IPR002023">
    <property type="entry name" value="NuoE-like"/>
</dbReference>
<dbReference type="PIRSF" id="PIRSF000216">
    <property type="entry name" value="NADH_DH_24kDa"/>
    <property type="match status" value="1"/>
</dbReference>
<evidence type="ECO:0000256" key="3">
    <source>
        <dbReference type="ARBA" id="ARBA00022723"/>
    </source>
</evidence>
<evidence type="ECO:0000313" key="8">
    <source>
        <dbReference type="EMBL" id="CAJ72297.1"/>
    </source>
</evidence>
<keyword evidence="8" id="KW-0560">Oxidoreductase</keyword>
<dbReference type="EC" id="1.6.5.3" evidence="8"/>
<dbReference type="EMBL" id="CT573072">
    <property type="protein sequence ID" value="CAJ72297.1"/>
    <property type="molecule type" value="Genomic_DNA"/>
</dbReference>
<organism evidence="8">
    <name type="scientific">Kuenenia stuttgartiensis</name>
    <dbReference type="NCBI Taxonomy" id="174633"/>
    <lineage>
        <taxon>Bacteria</taxon>
        <taxon>Pseudomonadati</taxon>
        <taxon>Planctomycetota</taxon>
        <taxon>Candidatus Brocadiia</taxon>
        <taxon>Candidatus Brocadiales</taxon>
        <taxon>Candidatus Brocadiaceae</taxon>
        <taxon>Candidatus Kuenenia</taxon>
    </lineage>
</organism>
<keyword evidence="5 7" id="KW-0411">Iron-sulfur</keyword>
<gene>
    <name evidence="8" type="primary">nuoE</name>
    <name evidence="8" type="ORF">kustd1552</name>
</gene>
<accession>Q1PYY2</accession>
<dbReference type="InterPro" id="IPR036249">
    <property type="entry name" value="Thioredoxin-like_sf"/>
</dbReference>
<keyword evidence="4 7" id="KW-0408">Iron</keyword>
<dbReference type="SUPFAM" id="SSF52833">
    <property type="entry name" value="Thioredoxin-like"/>
    <property type="match status" value="1"/>
</dbReference>
<comment type="cofactor">
    <cofactor evidence="6">
        <name>[2Fe-2S] cluster</name>
        <dbReference type="ChEBI" id="CHEBI:190135"/>
    </cofactor>
</comment>
<keyword evidence="8" id="KW-0830">Ubiquinone</keyword>
<dbReference type="InterPro" id="IPR028431">
    <property type="entry name" value="NADP_DH_HndA-like"/>
</dbReference>
<sequence>MQGEGIMSDEANSLSFNLDKCHAILSRAASNDLIPILQEMQEEYGYLPLTAMEEVSVRTDIPLSRIYGVVTFYSQFSQVPRGKHTVRLCAGTACHIKGAPDIGEKIADVLQVKEGETTPDYKFTHKTVACLGTCFLAPVMMIDDRYYGKLTEEKTEEILKSY</sequence>
<dbReference type="CDD" id="cd03064">
    <property type="entry name" value="TRX_Fd_NuoE"/>
    <property type="match status" value="1"/>
</dbReference>
<evidence type="ECO:0000256" key="1">
    <source>
        <dbReference type="ARBA" id="ARBA00010643"/>
    </source>
</evidence>
<comment type="cofactor">
    <cofactor evidence="7">
        <name>[2Fe-2S] cluster</name>
        <dbReference type="ChEBI" id="CHEBI:190135"/>
    </cofactor>
    <text evidence="7">Binds 1 [2Fe-2S] cluster.</text>
</comment>
<dbReference type="Gene3D" id="3.40.30.10">
    <property type="entry name" value="Glutaredoxin"/>
    <property type="match status" value="1"/>
</dbReference>
<dbReference type="InterPro" id="IPR042128">
    <property type="entry name" value="NuoE_dom"/>
</dbReference>
<evidence type="ECO:0000256" key="5">
    <source>
        <dbReference type="ARBA" id="ARBA00023014"/>
    </source>
</evidence>
<proteinExistence type="inferred from homology"/>
<keyword evidence="2 7" id="KW-0001">2Fe-2S</keyword>
<feature type="binding site" evidence="7">
    <location>
        <position position="130"/>
    </location>
    <ligand>
        <name>[2Fe-2S] cluster</name>
        <dbReference type="ChEBI" id="CHEBI:190135"/>
    </ligand>
</feature>
<dbReference type="GO" id="GO:0046872">
    <property type="term" value="F:metal ion binding"/>
    <property type="evidence" value="ECO:0007669"/>
    <property type="project" value="UniProtKB-KW"/>
</dbReference>
<dbReference type="PANTHER" id="PTHR43342">
    <property type="entry name" value="NADH-QUINONE OXIDOREDUCTASE, E SUBUNIT"/>
    <property type="match status" value="1"/>
</dbReference>
<feature type="binding site" evidence="7">
    <location>
        <position position="94"/>
    </location>
    <ligand>
        <name>[2Fe-2S] cluster</name>
        <dbReference type="ChEBI" id="CHEBI:190135"/>
    </ligand>
</feature>
<reference evidence="8" key="2">
    <citation type="submission" date="2006-01" db="EMBL/GenBank/DDBJ databases">
        <authorList>
            <person name="Genoscope"/>
        </authorList>
    </citation>
    <scope>NUCLEOTIDE SEQUENCE</scope>
</reference>
<name>Q1PYY2_KUEST</name>
<dbReference type="AlphaFoldDB" id="Q1PYY2"/>
<dbReference type="GO" id="GO:0016491">
    <property type="term" value="F:oxidoreductase activity"/>
    <property type="evidence" value="ECO:0007669"/>
    <property type="project" value="UniProtKB-KW"/>
</dbReference>
<protein>
    <submittedName>
        <fullName evidence="8">Similar to nuoE subunit of the NADH:ubiquinone oxidoreductase</fullName>
        <ecNumber evidence="8">1.6.5.3</ecNumber>
    </submittedName>
</protein>
<feature type="binding site" evidence="7">
    <location>
        <position position="134"/>
    </location>
    <ligand>
        <name>[2Fe-2S] cluster</name>
        <dbReference type="ChEBI" id="CHEBI:190135"/>
    </ligand>
</feature>
<evidence type="ECO:0000256" key="7">
    <source>
        <dbReference type="PIRSR" id="PIRSR000216-1"/>
    </source>
</evidence>
<keyword evidence="3 7" id="KW-0479">Metal-binding</keyword>
<dbReference type="Pfam" id="PF01257">
    <property type="entry name" value="2Fe-2S_thioredx"/>
    <property type="match status" value="1"/>
</dbReference>
<dbReference type="PROSITE" id="PS01099">
    <property type="entry name" value="COMPLEX1_24K"/>
    <property type="match status" value="1"/>
</dbReference>
<comment type="similarity">
    <text evidence="1">Belongs to the complex I 24 kDa subunit family.</text>
</comment>
<feature type="binding site" evidence="7">
    <location>
        <position position="89"/>
    </location>
    <ligand>
        <name>[2Fe-2S] cluster</name>
        <dbReference type="ChEBI" id="CHEBI:190135"/>
    </ligand>
</feature>
<reference evidence="8" key="1">
    <citation type="journal article" date="2006" name="Nature">
        <title>Deciphering the evolution and metabolism of an anammox bacterium from a community genome.</title>
        <authorList>
            <person name="Strous M."/>
            <person name="Pelletier E."/>
            <person name="Mangenot S."/>
            <person name="Rattei T."/>
            <person name="Lehner A."/>
            <person name="Taylor M.W."/>
            <person name="Horn M."/>
            <person name="Daims H."/>
            <person name="Bartol-Mavel D."/>
            <person name="Wincker P."/>
            <person name="Barbe V."/>
            <person name="Fonknechten N."/>
            <person name="Vallenet D."/>
            <person name="Segurens B."/>
            <person name="Schenowitz-Truong C."/>
            <person name="Medigue C."/>
            <person name="Collingro A."/>
            <person name="Snel B."/>
            <person name="Dutilh B.E."/>
            <person name="OpDenCamp H.J.M."/>
            <person name="vanDerDrift C."/>
            <person name="Cirpus I."/>
            <person name="vanDePas-Schoonen K.T."/>
            <person name="Harhangi H.R."/>
            <person name="vanNiftrik L."/>
            <person name="Schmid M."/>
            <person name="Keltjens J."/>
            <person name="vanDeVossenberg J."/>
            <person name="Kartal B."/>
            <person name="Meier H."/>
            <person name="Frishman D."/>
            <person name="Huynen M.A."/>
            <person name="Mewes H."/>
            <person name="Weissenbach J."/>
            <person name="Jetten M.S.M."/>
            <person name="Wagner M."/>
            <person name="LePaslier D."/>
        </authorList>
    </citation>
    <scope>NUCLEOTIDE SEQUENCE</scope>
</reference>
<dbReference type="InterPro" id="IPR041921">
    <property type="entry name" value="NuoE_N"/>
</dbReference>
<evidence type="ECO:0000256" key="6">
    <source>
        <dbReference type="ARBA" id="ARBA00034078"/>
    </source>
</evidence>